<evidence type="ECO:0000259" key="3">
    <source>
        <dbReference type="Pfam" id="PF01035"/>
    </source>
</evidence>
<gene>
    <name evidence="4" type="ORF">IE877_19445</name>
</gene>
<dbReference type="Gene3D" id="1.10.10.10">
    <property type="entry name" value="Winged helix-like DNA-binding domain superfamily/Winged helix DNA-binding domain"/>
    <property type="match status" value="1"/>
</dbReference>
<organism evidence="4 5">
    <name type="scientific">Methylomonas albis</name>
    <dbReference type="NCBI Taxonomy" id="1854563"/>
    <lineage>
        <taxon>Bacteria</taxon>
        <taxon>Pseudomonadati</taxon>
        <taxon>Pseudomonadota</taxon>
        <taxon>Gammaproteobacteria</taxon>
        <taxon>Methylococcales</taxon>
        <taxon>Methylococcaceae</taxon>
        <taxon>Methylomonas</taxon>
    </lineage>
</organism>
<accession>A0ABR9D4L5</accession>
<feature type="region of interest" description="Disordered" evidence="2">
    <location>
        <begin position="13"/>
        <end position="35"/>
    </location>
</feature>
<evidence type="ECO:0000313" key="4">
    <source>
        <dbReference type="EMBL" id="MBD9358020.1"/>
    </source>
</evidence>
<proteinExistence type="predicted"/>
<evidence type="ECO:0000313" key="5">
    <source>
        <dbReference type="Proteomes" id="UP000652176"/>
    </source>
</evidence>
<reference evidence="4 5" key="1">
    <citation type="submission" date="2020-09" db="EMBL/GenBank/DDBJ databases">
        <title>Methylomonas albis sp. nov. and Methylomonas fluvii sp. nov.: Two cold-adapted methanotrophs from the River Elbe and an amended description of Methylovulum psychrotolerans strain Eb1.</title>
        <authorList>
            <person name="Bussmann I.K."/>
            <person name="Klings K.-W."/>
            <person name="Warnstedt J."/>
            <person name="Hoppert M."/>
            <person name="Saborowski A."/>
            <person name="Horn F."/>
            <person name="Liebner S."/>
        </authorList>
    </citation>
    <scope>NUCLEOTIDE SEQUENCE [LARGE SCALE GENOMIC DNA]</scope>
    <source>
        <strain evidence="4 5">EbA</strain>
    </source>
</reference>
<dbReference type="CDD" id="cd06445">
    <property type="entry name" value="ATase"/>
    <property type="match status" value="1"/>
</dbReference>
<name>A0ABR9D4L5_9GAMM</name>
<feature type="domain" description="Methylated-DNA-[protein]-cysteine S-methyltransferase DNA binding" evidence="3">
    <location>
        <begin position="61"/>
        <end position="118"/>
    </location>
</feature>
<dbReference type="RefSeq" id="WP_192376260.1">
    <property type="nucleotide sequence ID" value="NZ_CAJHIV010000001.1"/>
</dbReference>
<dbReference type="PANTHER" id="PTHR10815">
    <property type="entry name" value="METHYLATED-DNA--PROTEIN-CYSTEINE METHYLTRANSFERASE"/>
    <property type="match status" value="1"/>
</dbReference>
<dbReference type="EMBL" id="JACXSS010000001">
    <property type="protein sequence ID" value="MBD9358020.1"/>
    <property type="molecule type" value="Genomic_DNA"/>
</dbReference>
<dbReference type="InterPro" id="IPR036388">
    <property type="entry name" value="WH-like_DNA-bd_sf"/>
</dbReference>
<evidence type="ECO:0000256" key="1">
    <source>
        <dbReference type="ARBA" id="ARBA00022763"/>
    </source>
</evidence>
<dbReference type="Proteomes" id="UP000652176">
    <property type="component" value="Unassembled WGS sequence"/>
</dbReference>
<sequence>MCIRLRQRSRQFSNNLQDNSPDGSPSPSTFSPNCGNLSRCQRPELELILDTGRASSRSAFGNALQGIPISATTSYSGIARISLTEFGRAPESAYAANPLAIAIPCHRALRIDGDLSGYR</sequence>
<comment type="caution">
    <text evidence="4">The sequence shown here is derived from an EMBL/GenBank/DDBJ whole genome shotgun (WGS) entry which is preliminary data.</text>
</comment>
<keyword evidence="1" id="KW-0227">DNA damage</keyword>
<dbReference type="Pfam" id="PF01035">
    <property type="entry name" value="DNA_binding_1"/>
    <property type="match status" value="1"/>
</dbReference>
<dbReference type="PANTHER" id="PTHR10815:SF13">
    <property type="entry name" value="METHYLATED-DNA--PROTEIN-CYSTEINE METHYLTRANSFERASE"/>
    <property type="match status" value="1"/>
</dbReference>
<dbReference type="SUPFAM" id="SSF46767">
    <property type="entry name" value="Methylated DNA-protein cysteine methyltransferase, C-terminal domain"/>
    <property type="match status" value="1"/>
</dbReference>
<dbReference type="InterPro" id="IPR036217">
    <property type="entry name" value="MethylDNA_cys_MeTrfase_DNAb"/>
</dbReference>
<keyword evidence="5" id="KW-1185">Reference proteome</keyword>
<dbReference type="InterPro" id="IPR014048">
    <property type="entry name" value="MethylDNA_cys_MeTrfase_DNA-bd"/>
</dbReference>
<evidence type="ECO:0000256" key="2">
    <source>
        <dbReference type="SAM" id="MobiDB-lite"/>
    </source>
</evidence>
<protein>
    <submittedName>
        <fullName evidence="4">Methylated-DNA--[protein]-cysteine S-methyltransferase</fullName>
    </submittedName>
</protein>